<reference evidence="3" key="1">
    <citation type="journal article" date="2020" name="Nat. Commun.">
        <title>Genome sequence of the cluster root forming white lupin.</title>
        <authorList>
            <person name="Hufnagel B."/>
            <person name="Marques A."/>
            <person name="Soriano A."/>
            <person name="Marques L."/>
            <person name="Divol F."/>
            <person name="Doumas P."/>
            <person name="Sallet E."/>
            <person name="Mancinotti D."/>
            <person name="Carrere S."/>
            <person name="Marande W."/>
            <person name="Arribat S."/>
            <person name="Keller J."/>
            <person name="Huneau C."/>
            <person name="Blein T."/>
            <person name="Aime D."/>
            <person name="Laguerre M."/>
            <person name="Taylor J."/>
            <person name="Schubert V."/>
            <person name="Nelson M."/>
            <person name="Geu-Flores F."/>
            <person name="Crespi M."/>
            <person name="Gallardo-Guerrero K."/>
            <person name="Delaux P.-M."/>
            <person name="Salse J."/>
            <person name="Berges H."/>
            <person name="Guyot R."/>
            <person name="Gouzy J."/>
            <person name="Peret B."/>
        </authorList>
    </citation>
    <scope>NUCLEOTIDE SEQUENCE [LARGE SCALE GENOMIC DNA]</scope>
    <source>
        <strain evidence="3">cv. Amiga</strain>
    </source>
</reference>
<proteinExistence type="predicted"/>
<dbReference type="PANTHER" id="PTHR44259">
    <property type="entry name" value="OS07G0183000 PROTEIN-RELATED"/>
    <property type="match status" value="1"/>
</dbReference>
<keyword evidence="3" id="KW-1185">Reference proteome</keyword>
<gene>
    <name evidence="2" type="ORF">Lalb_Chr00c03g0404381</name>
</gene>
<evidence type="ECO:0000313" key="3">
    <source>
        <dbReference type="Proteomes" id="UP000447434"/>
    </source>
</evidence>
<accession>A0A6A4NA66</accession>
<protein>
    <recommendedName>
        <fullName evidence="1">KIB1-4 beta-propeller domain-containing protein</fullName>
    </recommendedName>
</protein>
<dbReference type="AlphaFoldDB" id="A0A6A4NA66"/>
<sequence>MGECVDEMKNGRWAELDHDLLNEIVLKLNYCYDDYIGIRGVCREWKMALPKVPCLVLPFSEDNTLETHLAHRKIYHIRFPQLRGTKIRGSSHGWLITVGMDDTLRMINPLNPNQHFFLPPLSTLPHVVSYHPHEVDKEYLLQEFGDDIIYPVEKVHMQKSFQVQKVILSSPPDDNNPDFMVIVIFSTLCRLAFCRHDSNKWIDIPKLGKIEYRYNYKDAIFHEGKIYVIDFKGQLFESSLKKGGIPLPSIRKAPPPPLFDTQGNPHYNQAYLIGCPEGGLIMVARNFNYYAVEEHYPCCYNSVKFDIYRMSNVNTKQWSRVFKLENGAIFIGLNSSIWMTNHTLLPHGQRNNIYYTDNNLECHYLKLLGGNDVGMFNMDEGTICRFFPNSHLLCPPPVWWL</sequence>
<dbReference type="OrthoDB" id="1523976at2759"/>
<evidence type="ECO:0000313" key="2">
    <source>
        <dbReference type="EMBL" id="KAE9584424.1"/>
    </source>
</evidence>
<comment type="caution">
    <text evidence="2">The sequence shown here is derived from an EMBL/GenBank/DDBJ whole genome shotgun (WGS) entry which is preliminary data.</text>
</comment>
<dbReference type="Proteomes" id="UP000447434">
    <property type="component" value="Unassembled WGS sequence"/>
</dbReference>
<dbReference type="EMBL" id="WOCE01000028">
    <property type="protein sequence ID" value="KAE9584424.1"/>
    <property type="molecule type" value="Genomic_DNA"/>
</dbReference>
<feature type="domain" description="KIB1-4 beta-propeller" evidence="1">
    <location>
        <begin position="69"/>
        <end position="377"/>
    </location>
</feature>
<evidence type="ECO:0000259" key="1">
    <source>
        <dbReference type="Pfam" id="PF03478"/>
    </source>
</evidence>
<organism evidence="2 3">
    <name type="scientific">Lupinus albus</name>
    <name type="common">White lupine</name>
    <name type="synonym">Lupinus termis</name>
    <dbReference type="NCBI Taxonomy" id="3870"/>
    <lineage>
        <taxon>Eukaryota</taxon>
        <taxon>Viridiplantae</taxon>
        <taxon>Streptophyta</taxon>
        <taxon>Embryophyta</taxon>
        <taxon>Tracheophyta</taxon>
        <taxon>Spermatophyta</taxon>
        <taxon>Magnoliopsida</taxon>
        <taxon>eudicotyledons</taxon>
        <taxon>Gunneridae</taxon>
        <taxon>Pentapetalae</taxon>
        <taxon>rosids</taxon>
        <taxon>fabids</taxon>
        <taxon>Fabales</taxon>
        <taxon>Fabaceae</taxon>
        <taxon>Papilionoideae</taxon>
        <taxon>50 kb inversion clade</taxon>
        <taxon>genistoids sensu lato</taxon>
        <taxon>core genistoids</taxon>
        <taxon>Genisteae</taxon>
        <taxon>Lupinus</taxon>
    </lineage>
</organism>
<dbReference type="InterPro" id="IPR050942">
    <property type="entry name" value="F-box_BR-signaling"/>
</dbReference>
<name>A0A6A4NA66_LUPAL</name>
<dbReference type="InterPro" id="IPR005174">
    <property type="entry name" value="KIB1-4_b-propeller"/>
</dbReference>
<dbReference type="Pfam" id="PF03478">
    <property type="entry name" value="Beta-prop_KIB1-4"/>
    <property type="match status" value="1"/>
</dbReference>